<dbReference type="AlphaFoldDB" id="A0A484GGC9"/>
<reference evidence="2 3" key="1">
    <citation type="journal article" date="2018" name="Genomics">
        <title>Molecular footprints of inshore aquatic adaptation in Indo-Pacific humpback dolphin (Sousa chinensis).</title>
        <authorList>
            <person name="Ming Y."/>
            <person name="Jian J."/>
            <person name="Yu F."/>
            <person name="Yu X."/>
            <person name="Wang J."/>
            <person name="Liu W."/>
        </authorList>
    </citation>
    <scope>NUCLEOTIDE SEQUENCE [LARGE SCALE GENOMIC DNA]</scope>
    <source>
        <strain evidence="2">MY-2018</strain>
        <tissue evidence="2">Skin</tissue>
    </source>
</reference>
<comment type="caution">
    <text evidence="2">The sequence shown here is derived from an EMBL/GenBank/DDBJ whole genome shotgun (WGS) entry which is preliminary data.</text>
</comment>
<dbReference type="Proteomes" id="UP000295264">
    <property type="component" value="Unassembled WGS sequence"/>
</dbReference>
<dbReference type="EMBL" id="QWLN02009271">
    <property type="protein sequence ID" value="TEA34511.1"/>
    <property type="molecule type" value="Genomic_DNA"/>
</dbReference>
<accession>A0A484GGC9</accession>
<keyword evidence="3" id="KW-1185">Reference proteome</keyword>
<organism evidence="2 3">
    <name type="scientific">Sousa chinensis</name>
    <name type="common">Indo-pacific humpbacked dolphin</name>
    <name type="synonym">Steno chinensis</name>
    <dbReference type="NCBI Taxonomy" id="103600"/>
    <lineage>
        <taxon>Eukaryota</taxon>
        <taxon>Metazoa</taxon>
        <taxon>Chordata</taxon>
        <taxon>Craniata</taxon>
        <taxon>Vertebrata</taxon>
        <taxon>Euteleostomi</taxon>
        <taxon>Mammalia</taxon>
        <taxon>Eutheria</taxon>
        <taxon>Laurasiatheria</taxon>
        <taxon>Artiodactyla</taxon>
        <taxon>Whippomorpha</taxon>
        <taxon>Cetacea</taxon>
        <taxon>Odontoceti</taxon>
        <taxon>Delphinidae</taxon>
        <taxon>Sousa</taxon>
    </lineage>
</organism>
<feature type="compositionally biased region" description="Polar residues" evidence="1">
    <location>
        <begin position="1"/>
        <end position="13"/>
    </location>
</feature>
<protein>
    <submittedName>
        <fullName evidence="2">Uncharacterized protein</fullName>
    </submittedName>
</protein>
<feature type="region of interest" description="Disordered" evidence="1">
    <location>
        <begin position="1"/>
        <end position="23"/>
    </location>
</feature>
<evidence type="ECO:0000313" key="2">
    <source>
        <dbReference type="EMBL" id="TEA34511.1"/>
    </source>
</evidence>
<feature type="non-terminal residue" evidence="2">
    <location>
        <position position="1"/>
    </location>
</feature>
<evidence type="ECO:0000256" key="1">
    <source>
        <dbReference type="SAM" id="MobiDB-lite"/>
    </source>
</evidence>
<proteinExistence type="predicted"/>
<name>A0A484GGC9_SOUCH</name>
<gene>
    <name evidence="2" type="ORF">DBR06_SOUSAS26110001</name>
</gene>
<evidence type="ECO:0000313" key="3">
    <source>
        <dbReference type="Proteomes" id="UP000295264"/>
    </source>
</evidence>
<sequence length="23" mass="2844">TNGAEMYDNNYQTDFPEKYHNEY</sequence>